<dbReference type="AlphaFoldDB" id="A0A238FTW4"/>
<dbReference type="EMBL" id="FMSP01000023">
    <property type="protein sequence ID" value="SCV74516.1"/>
    <property type="molecule type" value="Genomic_DNA"/>
</dbReference>
<dbReference type="Proteomes" id="UP000198372">
    <property type="component" value="Unassembled WGS sequence"/>
</dbReference>
<organism evidence="1 2">
    <name type="scientific">Microbotryum intermedium</name>
    <dbReference type="NCBI Taxonomy" id="269621"/>
    <lineage>
        <taxon>Eukaryota</taxon>
        <taxon>Fungi</taxon>
        <taxon>Dikarya</taxon>
        <taxon>Basidiomycota</taxon>
        <taxon>Pucciniomycotina</taxon>
        <taxon>Microbotryomycetes</taxon>
        <taxon>Microbotryales</taxon>
        <taxon>Microbotryaceae</taxon>
        <taxon>Microbotryum</taxon>
    </lineage>
</organism>
<evidence type="ECO:0000313" key="1">
    <source>
        <dbReference type="EMBL" id="SCV74516.1"/>
    </source>
</evidence>
<proteinExistence type="predicted"/>
<reference evidence="2" key="1">
    <citation type="submission" date="2016-09" db="EMBL/GenBank/DDBJ databases">
        <authorList>
            <person name="Jeantristanb JTB J.-T."/>
            <person name="Ricardo R."/>
        </authorList>
    </citation>
    <scope>NUCLEOTIDE SEQUENCE [LARGE SCALE GENOMIC DNA]</scope>
</reference>
<accession>A0A238FTW4</accession>
<evidence type="ECO:0000313" key="2">
    <source>
        <dbReference type="Proteomes" id="UP000198372"/>
    </source>
</evidence>
<sequence length="162" mass="17456">MFDVARTSSFQKNVRQSRSPAISDLASLCFDCVQSRATTCSVDSLSDPLDTSFITSNKACANRSFSSVKQSESFHSTRVWNVCFQPYLKALVRRKIALDLSAVLLPTRATILTHLAFADDAIVLVSSPAVLGLLSGLVVDWHLATNGRSHTAKTTALPLGPG</sequence>
<gene>
    <name evidence="1" type="ORF">BQ2448_7545</name>
</gene>
<keyword evidence="2" id="KW-1185">Reference proteome</keyword>
<dbReference type="OrthoDB" id="2205812at2759"/>
<protein>
    <submittedName>
        <fullName evidence="1">BQ2448_7545 protein</fullName>
    </submittedName>
</protein>
<name>A0A238FTW4_9BASI</name>